<evidence type="ECO:0000313" key="2">
    <source>
        <dbReference type="Proteomes" id="UP000298438"/>
    </source>
</evidence>
<accession>A0A4Y9S7U2</accession>
<name>A0A4Y9S7U2_9BURK</name>
<keyword evidence="2" id="KW-1185">Reference proteome</keyword>
<dbReference type="AlphaFoldDB" id="A0A4Y9S7U2"/>
<reference evidence="1 2" key="1">
    <citation type="submission" date="2019-03" db="EMBL/GenBank/DDBJ databases">
        <title>Draft Genome Sequence of Massilia arenosa sp. nov., a Novel Massilia Species Isolated from a Sandy-loam Maize Soil.</title>
        <authorList>
            <person name="Raths R."/>
            <person name="Peta V."/>
            <person name="Bucking H."/>
        </authorList>
    </citation>
    <scope>NUCLEOTIDE SEQUENCE [LARGE SCALE GENOMIC DNA]</scope>
    <source>
        <strain evidence="1 2">MC02</strain>
    </source>
</reference>
<protein>
    <submittedName>
        <fullName evidence="1">Uncharacterized protein</fullName>
    </submittedName>
</protein>
<sequence>MDDLTLLAQVEACALDPSLFNHAGHVRLALACLHTASGDADLAAARCCAAIARYATHLDAADKFHWTVTEALVRLLAAGLHEEIARDARACLARHYSAAALAAPQARAHFVAPDLLPLPGCAGALG</sequence>
<dbReference type="EMBL" id="SPVF01000226">
    <property type="protein sequence ID" value="TFW15610.1"/>
    <property type="molecule type" value="Genomic_DNA"/>
</dbReference>
<proteinExistence type="predicted"/>
<comment type="caution">
    <text evidence="1">The sequence shown here is derived from an EMBL/GenBank/DDBJ whole genome shotgun (WGS) entry which is preliminary data.</text>
</comment>
<dbReference type="Proteomes" id="UP000298438">
    <property type="component" value="Unassembled WGS sequence"/>
</dbReference>
<evidence type="ECO:0000313" key="1">
    <source>
        <dbReference type="EMBL" id="TFW15610.1"/>
    </source>
</evidence>
<organism evidence="1 2">
    <name type="scientific">Zemynaea arenosa</name>
    <dbReference type="NCBI Taxonomy" id="2561931"/>
    <lineage>
        <taxon>Bacteria</taxon>
        <taxon>Pseudomonadati</taxon>
        <taxon>Pseudomonadota</taxon>
        <taxon>Betaproteobacteria</taxon>
        <taxon>Burkholderiales</taxon>
        <taxon>Oxalobacteraceae</taxon>
        <taxon>Telluria group</taxon>
        <taxon>Zemynaea</taxon>
    </lineage>
</organism>
<gene>
    <name evidence="1" type="ORF">E4L96_17795</name>
</gene>